<proteinExistence type="predicted"/>
<name>A0A7H0GQV3_9BURK</name>
<organism evidence="1 2">
    <name type="scientific">Diaphorobacter aerolatus</name>
    <dbReference type="NCBI Taxonomy" id="1288495"/>
    <lineage>
        <taxon>Bacteria</taxon>
        <taxon>Pseudomonadati</taxon>
        <taxon>Pseudomonadota</taxon>
        <taxon>Betaproteobacteria</taxon>
        <taxon>Burkholderiales</taxon>
        <taxon>Comamonadaceae</taxon>
        <taxon>Diaphorobacter</taxon>
    </lineage>
</organism>
<accession>A0A7H0GQV3</accession>
<sequence length="102" mass="11515">MLIQYTVLLLLNATRGSLAEIDLVQPTGGESHWLWIEDYTVSSLQLVSVEHSSKRVFDRAVLTIDGSRGQLNWTCGRCDHLSVDVTGSLRPEFQQLLHQHLN</sequence>
<keyword evidence="2" id="KW-1185">Reference proteome</keyword>
<evidence type="ECO:0000313" key="2">
    <source>
        <dbReference type="Proteomes" id="UP000516028"/>
    </source>
</evidence>
<dbReference type="KEGG" id="daer:H9K75_22830"/>
<dbReference type="EMBL" id="CP060783">
    <property type="protein sequence ID" value="QNP50669.1"/>
    <property type="molecule type" value="Genomic_DNA"/>
</dbReference>
<protein>
    <submittedName>
        <fullName evidence="1">Uncharacterized protein</fullName>
    </submittedName>
</protein>
<evidence type="ECO:0000313" key="1">
    <source>
        <dbReference type="EMBL" id="QNP50669.1"/>
    </source>
</evidence>
<reference evidence="1 2" key="1">
    <citation type="submission" date="2020-08" db="EMBL/GenBank/DDBJ databases">
        <title>Genome sequence of Diaphorobacter aerolatus KACC 16536T.</title>
        <authorList>
            <person name="Hyun D.-W."/>
            <person name="Bae J.-W."/>
        </authorList>
    </citation>
    <scope>NUCLEOTIDE SEQUENCE [LARGE SCALE GENOMIC DNA]</scope>
    <source>
        <strain evidence="1 2">KACC 16536</strain>
    </source>
</reference>
<dbReference type="Proteomes" id="UP000516028">
    <property type="component" value="Chromosome"/>
</dbReference>
<gene>
    <name evidence="1" type="ORF">H9K75_22830</name>
</gene>
<dbReference type="AlphaFoldDB" id="A0A7H0GQV3"/>